<sequence length="215" mass="22808">MARIVVIGGTGYAGRHIAREAVARGHHVTSFSRSSSAEPVPGVDYRHGNITDIEAVRPLLQGADVVIGALSPRGELAGAMVRAYRGVIGLATQAKARLLVVGGFTALRPNPDAERFIDTGTVAPEFAVAARETADVLECLLSEAPGDLDWLYMSPGRVFGAFAPGERRGTYRVGDEVALFDPEGKSAIGGEDFAAAVAAEIERPSRHRAHIQFVY</sequence>
<proteinExistence type="predicted"/>
<dbReference type="InterPro" id="IPR036291">
    <property type="entry name" value="NAD(P)-bd_dom_sf"/>
</dbReference>
<gene>
    <name evidence="2" type="ORF">Q2T52_15435</name>
</gene>
<protein>
    <submittedName>
        <fullName evidence="2">NAD(P)H-binding protein</fullName>
    </submittedName>
</protein>
<dbReference type="Proteomes" id="UP001169006">
    <property type="component" value="Unassembled WGS sequence"/>
</dbReference>
<comment type="caution">
    <text evidence="2">The sequence shown here is derived from an EMBL/GenBank/DDBJ whole genome shotgun (WGS) entry which is preliminary data.</text>
</comment>
<dbReference type="EMBL" id="JAUKWQ010000004">
    <property type="protein sequence ID" value="MDO1583480.1"/>
    <property type="molecule type" value="Genomic_DNA"/>
</dbReference>
<dbReference type="PANTHER" id="PTHR43355:SF2">
    <property type="entry name" value="FLAVIN REDUCTASE (NADPH)"/>
    <property type="match status" value="1"/>
</dbReference>
<dbReference type="RefSeq" id="WP_302077668.1">
    <property type="nucleotide sequence ID" value="NZ_JAUKWQ010000004.1"/>
</dbReference>
<reference evidence="2" key="1">
    <citation type="journal article" date="2015" name="Int. J. Syst. Evol. Microbiol.">
        <title>Rhizobium oryzicola sp. nov., potential plant-growth-promoting endophytic bacteria isolated from rice roots.</title>
        <authorList>
            <person name="Zhang X.X."/>
            <person name="Gao J.S."/>
            <person name="Cao Y.H."/>
            <person name="Sheirdil R.A."/>
            <person name="Wang X.C."/>
            <person name="Zhang L."/>
        </authorList>
    </citation>
    <scope>NUCLEOTIDE SEQUENCE</scope>
    <source>
        <strain evidence="2">05753</strain>
    </source>
</reference>
<dbReference type="SUPFAM" id="SSF51735">
    <property type="entry name" value="NAD(P)-binding Rossmann-fold domains"/>
    <property type="match status" value="1"/>
</dbReference>
<dbReference type="Pfam" id="PF13460">
    <property type="entry name" value="NAD_binding_10"/>
    <property type="match status" value="1"/>
</dbReference>
<evidence type="ECO:0000313" key="2">
    <source>
        <dbReference type="EMBL" id="MDO1583480.1"/>
    </source>
</evidence>
<reference evidence="2" key="2">
    <citation type="submission" date="2023-07" db="EMBL/GenBank/DDBJ databases">
        <authorList>
            <person name="Sun H."/>
        </authorList>
    </citation>
    <scope>NUCLEOTIDE SEQUENCE</scope>
    <source>
        <strain evidence="2">05753</strain>
    </source>
</reference>
<feature type="domain" description="NAD(P)-binding" evidence="1">
    <location>
        <begin position="8"/>
        <end position="203"/>
    </location>
</feature>
<dbReference type="InterPro" id="IPR016040">
    <property type="entry name" value="NAD(P)-bd_dom"/>
</dbReference>
<dbReference type="PANTHER" id="PTHR43355">
    <property type="entry name" value="FLAVIN REDUCTASE (NADPH)"/>
    <property type="match status" value="1"/>
</dbReference>
<dbReference type="InterPro" id="IPR051606">
    <property type="entry name" value="Polyketide_Oxido-like"/>
</dbReference>
<organism evidence="2 3">
    <name type="scientific">Rhizobium oryzicola</name>
    <dbReference type="NCBI Taxonomy" id="1232668"/>
    <lineage>
        <taxon>Bacteria</taxon>
        <taxon>Pseudomonadati</taxon>
        <taxon>Pseudomonadota</taxon>
        <taxon>Alphaproteobacteria</taxon>
        <taxon>Hyphomicrobiales</taxon>
        <taxon>Rhizobiaceae</taxon>
        <taxon>Rhizobium/Agrobacterium group</taxon>
        <taxon>Rhizobium</taxon>
    </lineage>
</organism>
<keyword evidence="3" id="KW-1185">Reference proteome</keyword>
<accession>A0ABT8SYG9</accession>
<dbReference type="Gene3D" id="3.40.50.720">
    <property type="entry name" value="NAD(P)-binding Rossmann-like Domain"/>
    <property type="match status" value="1"/>
</dbReference>
<evidence type="ECO:0000313" key="3">
    <source>
        <dbReference type="Proteomes" id="UP001169006"/>
    </source>
</evidence>
<evidence type="ECO:0000259" key="1">
    <source>
        <dbReference type="Pfam" id="PF13460"/>
    </source>
</evidence>
<name>A0ABT8SYG9_9HYPH</name>